<evidence type="ECO:0000256" key="1">
    <source>
        <dbReference type="SAM" id="MobiDB-lite"/>
    </source>
</evidence>
<feature type="compositionally biased region" description="Gly residues" evidence="1">
    <location>
        <begin position="28"/>
        <end position="38"/>
    </location>
</feature>
<name>A0ABD2CZ52_VESMC</name>
<reference evidence="2 3" key="1">
    <citation type="journal article" date="2024" name="Ann. Entomol. Soc. Am.">
        <title>Genomic analyses of the southern and eastern yellowjacket wasps (Hymenoptera: Vespidae) reveal evolutionary signatures of social life.</title>
        <authorList>
            <person name="Catto M.A."/>
            <person name="Caine P.B."/>
            <person name="Orr S.E."/>
            <person name="Hunt B.G."/>
            <person name="Goodisman M.A.D."/>
        </authorList>
    </citation>
    <scope>NUCLEOTIDE SEQUENCE [LARGE SCALE GENOMIC DNA]</scope>
    <source>
        <strain evidence="2">232</strain>
        <tissue evidence="2">Head and thorax</tissue>
    </source>
</reference>
<gene>
    <name evidence="2" type="ORF">V1477_001976</name>
</gene>
<evidence type="ECO:0000313" key="3">
    <source>
        <dbReference type="Proteomes" id="UP001607303"/>
    </source>
</evidence>
<protein>
    <submittedName>
        <fullName evidence="2">Uncharacterized protein</fullName>
    </submittedName>
</protein>
<comment type="caution">
    <text evidence="2">The sequence shown here is derived from an EMBL/GenBank/DDBJ whole genome shotgun (WGS) entry which is preliminary data.</text>
</comment>
<keyword evidence="3" id="KW-1185">Reference proteome</keyword>
<evidence type="ECO:0000313" key="2">
    <source>
        <dbReference type="EMBL" id="KAL2749905.1"/>
    </source>
</evidence>
<proteinExistence type="predicted"/>
<dbReference type="Proteomes" id="UP001607303">
    <property type="component" value="Unassembled WGS sequence"/>
</dbReference>
<dbReference type="EMBL" id="JAYRBN010000026">
    <property type="protein sequence ID" value="KAL2749905.1"/>
    <property type="molecule type" value="Genomic_DNA"/>
</dbReference>
<organism evidence="2 3">
    <name type="scientific">Vespula maculifrons</name>
    <name type="common">Eastern yellow jacket</name>
    <name type="synonym">Wasp</name>
    <dbReference type="NCBI Taxonomy" id="7453"/>
    <lineage>
        <taxon>Eukaryota</taxon>
        <taxon>Metazoa</taxon>
        <taxon>Ecdysozoa</taxon>
        <taxon>Arthropoda</taxon>
        <taxon>Hexapoda</taxon>
        <taxon>Insecta</taxon>
        <taxon>Pterygota</taxon>
        <taxon>Neoptera</taxon>
        <taxon>Endopterygota</taxon>
        <taxon>Hymenoptera</taxon>
        <taxon>Apocrita</taxon>
        <taxon>Aculeata</taxon>
        <taxon>Vespoidea</taxon>
        <taxon>Vespidae</taxon>
        <taxon>Vespinae</taxon>
        <taxon>Vespula</taxon>
    </lineage>
</organism>
<feature type="non-terminal residue" evidence="2">
    <location>
        <position position="1"/>
    </location>
</feature>
<accession>A0ABD2CZ52</accession>
<feature type="compositionally biased region" description="Basic and acidic residues" evidence="1">
    <location>
        <begin position="8"/>
        <end position="17"/>
    </location>
</feature>
<feature type="compositionally biased region" description="Basic residues" evidence="1">
    <location>
        <begin position="44"/>
        <end position="53"/>
    </location>
</feature>
<sequence length="91" mass="10009">RNRKKARGGGEGEREREEGEGEGEGERGGGGGGAVGGGEEGRGRRIARVRFAARKKDGQDLGQREQCYREEDNEKLEKKIEKSLTFQSSTR</sequence>
<feature type="compositionally biased region" description="Basic and acidic residues" evidence="1">
    <location>
        <begin position="54"/>
        <end position="82"/>
    </location>
</feature>
<dbReference type="AlphaFoldDB" id="A0ABD2CZ52"/>
<feature type="region of interest" description="Disordered" evidence="1">
    <location>
        <begin position="1"/>
        <end position="91"/>
    </location>
</feature>